<accession>A0A2N8HCR5</accession>
<reference evidence="1 2" key="1">
    <citation type="journal article" date="2017" name="BMC Genomics">
        <title>Genome sequencing of 39 Akkermansia muciniphila isolates reveals its population structure, genomic and functional diverisity, and global distribution in mammalian gut microbiotas.</title>
        <authorList>
            <person name="Guo X."/>
            <person name="Li S."/>
            <person name="Zhang J."/>
            <person name="Wu F."/>
            <person name="Li X."/>
            <person name="Wu D."/>
            <person name="Zhang M."/>
            <person name="Ou Z."/>
            <person name="Jie Z."/>
            <person name="Yan Q."/>
            <person name="Li P."/>
            <person name="Yi J."/>
            <person name="Peng Y."/>
        </authorList>
    </citation>
    <scope>NUCLEOTIDE SEQUENCE [LARGE SCALE GENOMIC DNA]</scope>
    <source>
        <strain evidence="1 2">GP24</strain>
    </source>
</reference>
<name>A0A2N8HCR5_9BACT</name>
<evidence type="ECO:0000313" key="1">
    <source>
        <dbReference type="EMBL" id="PNC17673.1"/>
    </source>
</evidence>
<comment type="caution">
    <text evidence="1">The sequence shown here is derived from an EMBL/GenBank/DDBJ whole genome shotgun (WGS) entry which is preliminary data.</text>
</comment>
<proteinExistence type="predicted"/>
<evidence type="ECO:0000313" key="2">
    <source>
        <dbReference type="Proteomes" id="UP000236000"/>
    </source>
</evidence>
<sequence length="295" mass="33068">MLMGADIPVKNVPYAGTGLKEPFIGLSSMSLVMGEPFNFLKTHIDLYCVFPGPEMLVPEQPEQELTVTDSNGVRLRVRSVRLEEKRIRDKRLRKAAIHINLKDVPSRGARWIQVSGTLFLPLCRGLESLDFGKVELKKSGVSIPAPDPIAVRRALENNRVEIADMAQMETVTLKVTRLEGSKRHAPANEPGEEWKFMVYSEVYAENMFRAQDFVFHDTKGNRVKPLLTCDYSHNEDRGKSFLFKGAPRFMEVAVLYQGPSRIRPVPVDIKIGVGGVMPAALPAPQGEPRQDSRSR</sequence>
<dbReference type="AlphaFoldDB" id="A0A2N8HCR5"/>
<protein>
    <submittedName>
        <fullName evidence="1">Uncharacterized protein</fullName>
    </submittedName>
</protein>
<dbReference type="EMBL" id="PJKA01000012">
    <property type="protein sequence ID" value="PNC17673.1"/>
    <property type="molecule type" value="Genomic_DNA"/>
</dbReference>
<dbReference type="Proteomes" id="UP000236000">
    <property type="component" value="Unassembled WGS sequence"/>
</dbReference>
<organism evidence="1 2">
    <name type="scientific">Akkermansia muciniphila</name>
    <dbReference type="NCBI Taxonomy" id="239935"/>
    <lineage>
        <taxon>Bacteria</taxon>
        <taxon>Pseudomonadati</taxon>
        <taxon>Verrucomicrobiota</taxon>
        <taxon>Verrucomicrobiia</taxon>
        <taxon>Verrucomicrobiales</taxon>
        <taxon>Akkermansiaceae</taxon>
        <taxon>Akkermansia</taxon>
    </lineage>
</organism>
<gene>
    <name evidence="1" type="ORF">CXU22_07940</name>
</gene>